<gene>
    <name evidence="9" type="ORF">GCM10011322_45430</name>
</gene>
<accession>A0A917QJE4</accession>
<evidence type="ECO:0000256" key="2">
    <source>
        <dbReference type="ARBA" id="ARBA00022670"/>
    </source>
</evidence>
<dbReference type="PROSITE" id="PS00137">
    <property type="entry name" value="SUBTILASE_HIS"/>
    <property type="match status" value="1"/>
</dbReference>
<feature type="domain" description="Peptidase C-terminal archaeal/bacterial" evidence="8">
    <location>
        <begin position="942"/>
        <end position="1009"/>
    </location>
</feature>
<feature type="domain" description="Peptidase S8/S53" evidence="7">
    <location>
        <begin position="229"/>
        <end position="510"/>
    </location>
</feature>
<keyword evidence="10" id="KW-1185">Reference proteome</keyword>
<evidence type="ECO:0000256" key="6">
    <source>
        <dbReference type="RuleBase" id="RU003355"/>
    </source>
</evidence>
<evidence type="ECO:0000256" key="3">
    <source>
        <dbReference type="ARBA" id="ARBA00022801"/>
    </source>
</evidence>
<dbReference type="InterPro" id="IPR022398">
    <property type="entry name" value="Peptidase_S8_His-AS"/>
</dbReference>
<dbReference type="RefSeq" id="WP_188915568.1">
    <property type="nucleotide sequence ID" value="NZ_BMMF01000017.1"/>
</dbReference>
<dbReference type="InterPro" id="IPR000209">
    <property type="entry name" value="Peptidase_S8/S53_dom"/>
</dbReference>
<evidence type="ECO:0000313" key="10">
    <source>
        <dbReference type="Proteomes" id="UP000600449"/>
    </source>
</evidence>
<protein>
    <submittedName>
        <fullName evidence="9">Uncharacterized protein</fullName>
    </submittedName>
</protein>
<evidence type="ECO:0000256" key="5">
    <source>
        <dbReference type="PROSITE-ProRule" id="PRU01240"/>
    </source>
</evidence>
<organism evidence="9 10">
    <name type="scientific">Salinarimonas ramus</name>
    <dbReference type="NCBI Taxonomy" id="690164"/>
    <lineage>
        <taxon>Bacteria</taxon>
        <taxon>Pseudomonadati</taxon>
        <taxon>Pseudomonadota</taxon>
        <taxon>Alphaproteobacteria</taxon>
        <taxon>Hyphomicrobiales</taxon>
        <taxon>Salinarimonadaceae</taxon>
        <taxon>Salinarimonas</taxon>
    </lineage>
</organism>
<comment type="caution">
    <text evidence="9">The sequence shown here is derived from an EMBL/GenBank/DDBJ whole genome shotgun (WGS) entry which is preliminary data.</text>
</comment>
<dbReference type="InterPro" id="IPR023828">
    <property type="entry name" value="Peptidase_S8_Ser-AS"/>
</dbReference>
<dbReference type="PANTHER" id="PTHR43806:SF11">
    <property type="entry name" value="CEREVISIN-RELATED"/>
    <property type="match status" value="1"/>
</dbReference>
<dbReference type="Pfam" id="PF04151">
    <property type="entry name" value="PPC"/>
    <property type="match status" value="2"/>
</dbReference>
<keyword evidence="2 5" id="KW-0645">Protease</keyword>
<dbReference type="AlphaFoldDB" id="A0A917QJE4"/>
<dbReference type="Proteomes" id="UP000600449">
    <property type="component" value="Unassembled WGS sequence"/>
</dbReference>
<dbReference type="PRINTS" id="PR00723">
    <property type="entry name" value="SUBTILISIN"/>
</dbReference>
<reference evidence="9 10" key="1">
    <citation type="journal article" date="2014" name="Int. J. Syst. Evol. Microbiol.">
        <title>Complete genome sequence of Corynebacterium casei LMG S-19264T (=DSM 44701T), isolated from a smear-ripened cheese.</title>
        <authorList>
            <consortium name="US DOE Joint Genome Institute (JGI-PGF)"/>
            <person name="Walter F."/>
            <person name="Albersmeier A."/>
            <person name="Kalinowski J."/>
            <person name="Ruckert C."/>
        </authorList>
    </citation>
    <scope>NUCLEOTIDE SEQUENCE [LARGE SCALE GENOMIC DNA]</scope>
    <source>
        <strain evidence="9 10">CGMCC 1.9161</strain>
    </source>
</reference>
<dbReference type="Pfam" id="PF00082">
    <property type="entry name" value="Peptidase_S8"/>
    <property type="match status" value="1"/>
</dbReference>
<sequence>MATIQGVYLALFGRPADPAGAAFWSQATSGGADLSAMLAALAPLPEYTGRFSGMTTAQQVDSIYQALFGRAADAEGRAFFVQRIEAGELTLSTLAVNILDGAQGTDATVIANKLATAERFTASLDTAAERAAYVGTGPADAARSFLSAVDADPASIPPQSVIDLAITAIVENFGGGKPGDRLEFVGDDGKVSIGTFQALDEVGAFSNQSTDLIGIDRLRADARFSEADGRGVTVVVLDTGIDLDHPAFGPDANGDGRSDRIVAALDFTGENDGTAQDRNDHGSNVSSIIGSSDPRFLGVAPGVNIIHLQVLEANGGGSFGYVERALQWVVQNAAAYNIVAANLSLGPGDNVNVAAPSPFGLADEFAAMFSAGIVTTVATGNDYHTYQAAGHASLAADPNVIGVGAAYSGDFGRMEWGGGAIDNTTAADRLTVFGQRSGALETLLAPGALIQGANAQGGSTFQGGTSQAAPHVAGLVAVAQNIAQQYLGRLLTPTEFEQVVRTNAVRLVDGDDEDDNVVNTGATFDRVDAVAMAEAIIALGAGTPPGPGPGPTPIADDFAGDATTAGRLSPGAAVSGVIESAGDRDWFAISLQAGTAYRFALEGATAQGLADPLLVLRDRNGTIVAQNDDGDGTLNSLLDFMPGRDGLFYLEARAYSTETGAYVLAASRAPGFDLPSNGTTSSVLTPGTPEIDVLDAIGDRDWHAIDIVAGRTYEVQLQGAGSGAGTLRDPLLRLYDANGQVFAQNDDTFGFDSAITFVATSTTRVFAEAAAFADGYDGTYRITLTERGADQGDVPGNGTTQETLVAGGRVLSTLESAGDRDWYRVELNAGDVVGFALQGGGTNPLGDPLLRVYDGLGNLVGSNDDANGTLDSQLQMRVTQSGTYFVEAAAYADRSVGSYLLSHSVLDTGGPVGDLPGSGATPVTLAPGVLVRSTLEQAGDDDWFRIEAAAGQTVRVALGGDGTNPLSDPFLRIFDAAGSLVAFNDDFGGTRNSYVEFVAPQAGTYFASARSYFDYFTGDYALLLVGAEGFSAEAAALQGLAAASASGAEWFA</sequence>
<evidence type="ECO:0000313" key="9">
    <source>
        <dbReference type="EMBL" id="GGK53510.1"/>
    </source>
</evidence>
<dbReference type="PROSITE" id="PS51892">
    <property type="entry name" value="SUBTILASE"/>
    <property type="match status" value="1"/>
</dbReference>
<dbReference type="InterPro" id="IPR015500">
    <property type="entry name" value="Peptidase_S8_subtilisin-rel"/>
</dbReference>
<dbReference type="GO" id="GO:0004252">
    <property type="term" value="F:serine-type endopeptidase activity"/>
    <property type="evidence" value="ECO:0007669"/>
    <property type="project" value="UniProtKB-UniRule"/>
</dbReference>
<evidence type="ECO:0000259" key="7">
    <source>
        <dbReference type="Pfam" id="PF00082"/>
    </source>
</evidence>
<dbReference type="SUPFAM" id="SSF52743">
    <property type="entry name" value="Subtilisin-like"/>
    <property type="match status" value="1"/>
</dbReference>
<name>A0A917QJE4_9HYPH</name>
<feature type="active site" description="Charge relay system" evidence="5">
    <location>
        <position position="466"/>
    </location>
</feature>
<dbReference type="InterPro" id="IPR036852">
    <property type="entry name" value="Peptidase_S8/S53_dom_sf"/>
</dbReference>
<evidence type="ECO:0000256" key="1">
    <source>
        <dbReference type="ARBA" id="ARBA00011073"/>
    </source>
</evidence>
<dbReference type="EMBL" id="BMMF01000017">
    <property type="protein sequence ID" value="GGK53510.1"/>
    <property type="molecule type" value="Genomic_DNA"/>
</dbReference>
<dbReference type="InterPro" id="IPR007280">
    <property type="entry name" value="Peptidase_C_arc/bac"/>
</dbReference>
<feature type="domain" description="Peptidase C-terminal archaeal/bacterial" evidence="8">
    <location>
        <begin position="819"/>
        <end position="888"/>
    </location>
</feature>
<evidence type="ECO:0000259" key="8">
    <source>
        <dbReference type="Pfam" id="PF04151"/>
    </source>
</evidence>
<dbReference type="Gene3D" id="3.40.50.200">
    <property type="entry name" value="Peptidase S8/S53 domain"/>
    <property type="match status" value="1"/>
</dbReference>
<dbReference type="InterPro" id="IPR050131">
    <property type="entry name" value="Peptidase_S8_subtilisin-like"/>
</dbReference>
<dbReference type="PROSITE" id="PS00136">
    <property type="entry name" value="SUBTILASE_ASP"/>
    <property type="match status" value="1"/>
</dbReference>
<feature type="active site" description="Charge relay system" evidence="5">
    <location>
        <position position="238"/>
    </location>
</feature>
<comment type="similarity">
    <text evidence="1 5 6">Belongs to the peptidase S8 family.</text>
</comment>
<dbReference type="PROSITE" id="PS00138">
    <property type="entry name" value="SUBTILASE_SER"/>
    <property type="match status" value="1"/>
</dbReference>
<keyword evidence="4 5" id="KW-0720">Serine protease</keyword>
<dbReference type="Gene3D" id="2.60.120.380">
    <property type="match status" value="4"/>
</dbReference>
<dbReference type="InterPro" id="IPR023827">
    <property type="entry name" value="Peptidase_S8_Asp-AS"/>
</dbReference>
<keyword evidence="3 5" id="KW-0378">Hydrolase</keyword>
<dbReference type="GO" id="GO:0006508">
    <property type="term" value="P:proteolysis"/>
    <property type="evidence" value="ECO:0007669"/>
    <property type="project" value="UniProtKB-KW"/>
</dbReference>
<feature type="active site" description="Charge relay system" evidence="5">
    <location>
        <position position="281"/>
    </location>
</feature>
<evidence type="ECO:0000256" key="4">
    <source>
        <dbReference type="ARBA" id="ARBA00022825"/>
    </source>
</evidence>
<proteinExistence type="inferred from homology"/>
<dbReference type="PANTHER" id="PTHR43806">
    <property type="entry name" value="PEPTIDASE S8"/>
    <property type="match status" value="1"/>
</dbReference>